<dbReference type="Proteomes" id="UP000004810">
    <property type="component" value="Unassembled WGS sequence"/>
</dbReference>
<dbReference type="EMBL" id="ADBV01001473">
    <property type="protein sequence ID" value="EJW84758.1"/>
    <property type="molecule type" value="Genomic_DNA"/>
</dbReference>
<dbReference type="AlphaFoldDB" id="J9ERD5"/>
<comment type="caution">
    <text evidence="1">The sequence shown here is derived from an EMBL/GenBank/DDBJ whole genome shotgun (WGS) entry which is preliminary data.</text>
</comment>
<reference evidence="2" key="1">
    <citation type="submission" date="2012-08" db="EMBL/GenBank/DDBJ databases">
        <title>The Genome Sequence of Wuchereria bancrofti.</title>
        <authorList>
            <person name="Nutman T.B."/>
            <person name="Fink D.L."/>
            <person name="Russ C."/>
            <person name="Young S."/>
            <person name="Zeng Q."/>
            <person name="Koehrsen M."/>
            <person name="Alvarado L."/>
            <person name="Berlin A."/>
            <person name="Chapman S.B."/>
            <person name="Chen Z."/>
            <person name="Freedman E."/>
            <person name="Gellesch M."/>
            <person name="Goldberg J."/>
            <person name="Griggs A."/>
            <person name="Gujja S."/>
            <person name="Heilman E.R."/>
            <person name="Heiman D."/>
            <person name="Hepburn T."/>
            <person name="Howarth C."/>
            <person name="Jen D."/>
            <person name="Larson L."/>
            <person name="Lewis B."/>
            <person name="Mehta T."/>
            <person name="Park D."/>
            <person name="Pearson M."/>
            <person name="Roberts A."/>
            <person name="Saif S."/>
            <person name="Shea T."/>
            <person name="Shenoy N."/>
            <person name="Sisk P."/>
            <person name="Stolte C."/>
            <person name="Sykes S."/>
            <person name="Walk T."/>
            <person name="White J."/>
            <person name="Yandava C."/>
            <person name="Haas B."/>
            <person name="Henn M.R."/>
            <person name="Nusbaum C."/>
            <person name="Birren B."/>
        </authorList>
    </citation>
    <scope>NUCLEOTIDE SEQUENCE [LARGE SCALE GENOMIC DNA]</scope>
    <source>
        <strain evidence="2">NA</strain>
    </source>
</reference>
<organism evidence="1 2">
    <name type="scientific">Wuchereria bancrofti</name>
    <dbReference type="NCBI Taxonomy" id="6293"/>
    <lineage>
        <taxon>Eukaryota</taxon>
        <taxon>Metazoa</taxon>
        <taxon>Ecdysozoa</taxon>
        <taxon>Nematoda</taxon>
        <taxon>Chromadorea</taxon>
        <taxon>Rhabditida</taxon>
        <taxon>Spirurina</taxon>
        <taxon>Spiruromorpha</taxon>
        <taxon>Filarioidea</taxon>
        <taxon>Onchocercidae</taxon>
        <taxon>Wuchereria</taxon>
    </lineage>
</organism>
<sequence>MKQKSGLQKSTFSWINKAKLVNNENCRNHIASVTTLSYRHYRDITIMLQIKLILTAIVSSSSSKNKQGVPGIPLITLHSFISNNKGRVTGLTGLDHIDEARKSRLERVPFVCLANFFIKEEDKK</sequence>
<evidence type="ECO:0000313" key="2">
    <source>
        <dbReference type="Proteomes" id="UP000004810"/>
    </source>
</evidence>
<accession>J9ERD5</accession>
<proteinExistence type="predicted"/>
<name>J9ERD5_WUCBA</name>
<evidence type="ECO:0000313" key="1">
    <source>
        <dbReference type="EMBL" id="EJW84758.1"/>
    </source>
</evidence>
<gene>
    <name evidence="1" type="ORF">WUBG_04330</name>
</gene>
<protein>
    <submittedName>
        <fullName evidence="1">Uncharacterized protein</fullName>
    </submittedName>
</protein>